<comment type="caution">
    <text evidence="2">The sequence shown here is derived from an EMBL/GenBank/DDBJ whole genome shotgun (WGS) entry which is preliminary data.</text>
</comment>
<protein>
    <submittedName>
        <fullName evidence="2">Uncharacterized protein</fullName>
    </submittedName>
</protein>
<dbReference type="EMBL" id="JACGWJ010000018">
    <property type="protein sequence ID" value="KAL0350398.1"/>
    <property type="molecule type" value="Genomic_DNA"/>
</dbReference>
<reference evidence="2" key="2">
    <citation type="journal article" date="2024" name="Plant">
        <title>Genomic evolution and insights into agronomic trait innovations of Sesamum species.</title>
        <authorList>
            <person name="Miao H."/>
            <person name="Wang L."/>
            <person name="Qu L."/>
            <person name="Liu H."/>
            <person name="Sun Y."/>
            <person name="Le M."/>
            <person name="Wang Q."/>
            <person name="Wei S."/>
            <person name="Zheng Y."/>
            <person name="Lin W."/>
            <person name="Duan Y."/>
            <person name="Cao H."/>
            <person name="Xiong S."/>
            <person name="Wang X."/>
            <person name="Wei L."/>
            <person name="Li C."/>
            <person name="Ma Q."/>
            <person name="Ju M."/>
            <person name="Zhao R."/>
            <person name="Li G."/>
            <person name="Mu C."/>
            <person name="Tian Q."/>
            <person name="Mei H."/>
            <person name="Zhang T."/>
            <person name="Gao T."/>
            <person name="Zhang H."/>
        </authorList>
    </citation>
    <scope>NUCLEOTIDE SEQUENCE</scope>
    <source>
        <strain evidence="2">G02</strain>
    </source>
</reference>
<gene>
    <name evidence="2" type="ORF">Sradi_4189000</name>
</gene>
<evidence type="ECO:0000256" key="1">
    <source>
        <dbReference type="SAM" id="MobiDB-lite"/>
    </source>
</evidence>
<feature type="compositionally biased region" description="Basic and acidic residues" evidence="1">
    <location>
        <begin position="30"/>
        <end position="42"/>
    </location>
</feature>
<reference evidence="2" key="1">
    <citation type="submission" date="2020-06" db="EMBL/GenBank/DDBJ databases">
        <authorList>
            <person name="Li T."/>
            <person name="Hu X."/>
            <person name="Zhang T."/>
            <person name="Song X."/>
            <person name="Zhang H."/>
            <person name="Dai N."/>
            <person name="Sheng W."/>
            <person name="Hou X."/>
            <person name="Wei L."/>
        </authorList>
    </citation>
    <scope>NUCLEOTIDE SEQUENCE</scope>
    <source>
        <strain evidence="2">G02</strain>
        <tissue evidence="2">Leaf</tissue>
    </source>
</reference>
<feature type="region of interest" description="Disordered" evidence="1">
    <location>
        <begin position="1"/>
        <end position="91"/>
    </location>
</feature>
<dbReference type="AlphaFoldDB" id="A0AAW2P4D1"/>
<organism evidence="2">
    <name type="scientific">Sesamum radiatum</name>
    <name type="common">Black benniseed</name>
    <dbReference type="NCBI Taxonomy" id="300843"/>
    <lineage>
        <taxon>Eukaryota</taxon>
        <taxon>Viridiplantae</taxon>
        <taxon>Streptophyta</taxon>
        <taxon>Embryophyta</taxon>
        <taxon>Tracheophyta</taxon>
        <taxon>Spermatophyta</taxon>
        <taxon>Magnoliopsida</taxon>
        <taxon>eudicotyledons</taxon>
        <taxon>Gunneridae</taxon>
        <taxon>Pentapetalae</taxon>
        <taxon>asterids</taxon>
        <taxon>lamiids</taxon>
        <taxon>Lamiales</taxon>
        <taxon>Pedaliaceae</taxon>
        <taxon>Sesamum</taxon>
    </lineage>
</organism>
<sequence>MPAWWGKKSGRSKDSETSAKGSSVKNEKKRVKESDNKARSFDEVLLQQQQPRNSPRNSRDFSSTGRELGGGNSSGFSGFDSASSLEEGTLA</sequence>
<feature type="compositionally biased region" description="Polar residues" evidence="1">
    <location>
        <begin position="46"/>
        <end position="65"/>
    </location>
</feature>
<evidence type="ECO:0000313" key="2">
    <source>
        <dbReference type="EMBL" id="KAL0350398.1"/>
    </source>
</evidence>
<feature type="compositionally biased region" description="Low complexity" evidence="1">
    <location>
        <begin position="74"/>
        <end position="84"/>
    </location>
</feature>
<name>A0AAW2P4D1_SESRA</name>
<proteinExistence type="predicted"/>
<accession>A0AAW2P4D1</accession>